<reference evidence="11 12" key="2">
    <citation type="journal article" date="2022" name="Microorganisms">
        <title>Complete Genome Sequences of Two Flavobacterium ammonificans Strains and a Flavobacterium ammoniigenes Strain of Ammonifying Bacterioplankton Isolated from Surface River Water.</title>
        <authorList>
            <person name="Suda W."/>
            <person name="Ogata Y."/>
            <person name="Shindo C."/>
            <person name="Watanabe K."/>
        </authorList>
    </citation>
    <scope>NUCLEOTIDE SEQUENCE [LARGE SCALE GENOMIC DNA]</scope>
    <source>
        <strain evidence="11 12">GENT5</strain>
    </source>
</reference>
<evidence type="ECO:0000256" key="8">
    <source>
        <dbReference type="PROSITE-ProRule" id="PRU01360"/>
    </source>
</evidence>
<evidence type="ECO:0000256" key="2">
    <source>
        <dbReference type="ARBA" id="ARBA00022448"/>
    </source>
</evidence>
<dbReference type="Gene3D" id="2.170.130.10">
    <property type="entry name" value="TonB-dependent receptor, plug domain"/>
    <property type="match status" value="1"/>
</dbReference>
<feature type="domain" description="TonB-dependent receptor plug" evidence="10">
    <location>
        <begin position="48"/>
        <end position="155"/>
    </location>
</feature>
<evidence type="ECO:0000313" key="11">
    <source>
        <dbReference type="EMBL" id="BDB54865.1"/>
    </source>
</evidence>
<evidence type="ECO:0000256" key="9">
    <source>
        <dbReference type="SAM" id="SignalP"/>
    </source>
</evidence>
<sequence length="651" mass="72638">MNKKKVRISVLLALISSCVFAQEKEIIASQQELDEVVVSDSKFALAKEKSGKVITNITAKELLNRPGQSVATILNTIAGIEINGNQSAAGKNLGYYIRGGKNSQVLILIDGIPVNDASGISMEYDLRLLPVEQVESIEIMKGAASTLYGSGAATGLINIKLKKSGKKSLSGNAYFNVGTNTTATQQNQKAADFNQGFSINGRTTKLSYFTALNSTETNGISQIAPPNPNVNYEEDPFSRLNYMAKVGYSVSDKMTLDFFGNYDQIKNDYDGGFDNTGTSDTNLNKTSSKQFRFGFSPKFKYNKGEFIINSSLNKLVRSYDELDTYSNSVGFSQYESRSVNVDGFNKYQISDSFYLVSGLQYQFHDANSVTPYGNITKENTKFNMIDPYVTGVYTSSLGFNLNVGARWNSHSAYGNQLVYNVNPSFDFQTLPFKIISSYSTAFVTPSLYQLYSPYGNSSLTPEKNSTAELGFETQLGNNNIRWNLVGFYREQTNFIGFYFNPVTDASNYVNINGLNKAKGIETEIQFVLSNQLKWNSNYTFTQVDEALDRLIPKHKLNSSLDYKVSDRLFWNVSYQYIDARKDAFFDGNTYATTQVNLGSYQLVNSLARYEIIKNRCSVFGSAQNIFNADFIENLGYSTLGRNFKFGITLNW</sequence>
<dbReference type="EMBL" id="AP025184">
    <property type="protein sequence ID" value="BDB54865.1"/>
    <property type="molecule type" value="Genomic_DNA"/>
</dbReference>
<evidence type="ECO:0000256" key="1">
    <source>
        <dbReference type="ARBA" id="ARBA00004571"/>
    </source>
</evidence>
<dbReference type="Pfam" id="PF07715">
    <property type="entry name" value="Plug"/>
    <property type="match status" value="1"/>
</dbReference>
<dbReference type="InterPro" id="IPR037066">
    <property type="entry name" value="Plug_dom_sf"/>
</dbReference>
<proteinExistence type="inferred from homology"/>
<dbReference type="Proteomes" id="UP001319867">
    <property type="component" value="Chromosome"/>
</dbReference>
<evidence type="ECO:0000256" key="3">
    <source>
        <dbReference type="ARBA" id="ARBA00022452"/>
    </source>
</evidence>
<evidence type="ECO:0000256" key="4">
    <source>
        <dbReference type="ARBA" id="ARBA00022692"/>
    </source>
</evidence>
<keyword evidence="6 8" id="KW-0472">Membrane</keyword>
<dbReference type="PROSITE" id="PS52016">
    <property type="entry name" value="TONB_DEPENDENT_REC_3"/>
    <property type="match status" value="1"/>
</dbReference>
<evidence type="ECO:0000256" key="6">
    <source>
        <dbReference type="ARBA" id="ARBA00023136"/>
    </source>
</evidence>
<dbReference type="InterPro" id="IPR036942">
    <property type="entry name" value="Beta-barrel_TonB_sf"/>
</dbReference>
<keyword evidence="5 9" id="KW-0732">Signal</keyword>
<feature type="signal peptide" evidence="9">
    <location>
        <begin position="1"/>
        <end position="21"/>
    </location>
</feature>
<keyword evidence="2 8" id="KW-0813">Transport</keyword>
<evidence type="ECO:0000259" key="10">
    <source>
        <dbReference type="Pfam" id="PF07715"/>
    </source>
</evidence>
<dbReference type="PROSITE" id="PS51257">
    <property type="entry name" value="PROKAR_LIPOPROTEIN"/>
    <property type="match status" value="1"/>
</dbReference>
<dbReference type="PANTHER" id="PTHR30069:SF29">
    <property type="entry name" value="HEMOGLOBIN AND HEMOGLOBIN-HAPTOGLOBIN-BINDING PROTEIN 1-RELATED"/>
    <property type="match status" value="1"/>
</dbReference>
<keyword evidence="7 8" id="KW-0998">Cell outer membrane</keyword>
<dbReference type="InterPro" id="IPR012910">
    <property type="entry name" value="Plug_dom"/>
</dbReference>
<comment type="similarity">
    <text evidence="8">Belongs to the TonB-dependent receptor family.</text>
</comment>
<keyword evidence="12" id="KW-1185">Reference proteome</keyword>
<name>A0ABN6KZN5_9FLAO</name>
<accession>A0ABN6KZN5</accession>
<reference evidence="11 12" key="1">
    <citation type="journal article" date="2022" name="Int. J. Syst. Evol. Microbiol.">
        <title>Flavobacterium ammonificans sp. nov. and Flavobacterium ammoniigenes sp. nov., ammonifying bacteria isolated from surface river water.</title>
        <authorList>
            <person name="Watanabe K."/>
            <person name="Kitamura T."/>
            <person name="Ogata Y."/>
            <person name="Shindo C."/>
            <person name="Suda W."/>
        </authorList>
    </citation>
    <scope>NUCLEOTIDE SEQUENCE [LARGE SCALE GENOMIC DNA]</scope>
    <source>
        <strain evidence="11 12">GENT5</strain>
    </source>
</reference>
<evidence type="ECO:0000313" key="12">
    <source>
        <dbReference type="Proteomes" id="UP001319867"/>
    </source>
</evidence>
<keyword evidence="4 8" id="KW-0812">Transmembrane</keyword>
<feature type="chain" id="PRO_5045036418" evidence="9">
    <location>
        <begin position="22"/>
        <end position="651"/>
    </location>
</feature>
<evidence type="ECO:0000256" key="5">
    <source>
        <dbReference type="ARBA" id="ARBA00022729"/>
    </source>
</evidence>
<evidence type="ECO:0000256" key="7">
    <source>
        <dbReference type="ARBA" id="ARBA00023237"/>
    </source>
</evidence>
<gene>
    <name evidence="11" type="primary">btuB</name>
    <name evidence="11" type="ORF">GENT5_11700</name>
</gene>
<comment type="subcellular location">
    <subcellularLocation>
        <location evidence="1 8">Cell outer membrane</location>
        <topology evidence="1 8">Multi-pass membrane protein</topology>
    </subcellularLocation>
</comment>
<dbReference type="RefSeq" id="WP_229316262.1">
    <property type="nucleotide sequence ID" value="NZ_AP025184.1"/>
</dbReference>
<dbReference type="SUPFAM" id="SSF56935">
    <property type="entry name" value="Porins"/>
    <property type="match status" value="1"/>
</dbReference>
<keyword evidence="3 8" id="KW-1134">Transmembrane beta strand</keyword>
<dbReference type="Gene3D" id="2.40.170.20">
    <property type="entry name" value="TonB-dependent receptor, beta-barrel domain"/>
    <property type="match status" value="1"/>
</dbReference>
<dbReference type="PANTHER" id="PTHR30069">
    <property type="entry name" value="TONB-DEPENDENT OUTER MEMBRANE RECEPTOR"/>
    <property type="match status" value="1"/>
</dbReference>
<dbReference type="InterPro" id="IPR039426">
    <property type="entry name" value="TonB-dep_rcpt-like"/>
</dbReference>
<protein>
    <submittedName>
        <fullName evidence="11">Vitamin B12 transporter BtuB</fullName>
    </submittedName>
</protein>
<organism evidence="11 12">
    <name type="scientific">Flavobacterium ammoniigenes</name>
    <dbReference type="NCBI Taxonomy" id="1751095"/>
    <lineage>
        <taxon>Bacteria</taxon>
        <taxon>Pseudomonadati</taxon>
        <taxon>Bacteroidota</taxon>
        <taxon>Flavobacteriia</taxon>
        <taxon>Flavobacteriales</taxon>
        <taxon>Flavobacteriaceae</taxon>
        <taxon>Flavobacterium</taxon>
    </lineage>
</organism>